<keyword evidence="9" id="KW-0812">Transmembrane</keyword>
<dbReference type="InterPro" id="IPR006936">
    <property type="entry name" value="ALOG_dom"/>
</dbReference>
<dbReference type="AlphaFoldDB" id="A0A0E0CG67"/>
<evidence type="ECO:0000256" key="9">
    <source>
        <dbReference type="SAM" id="Phobius"/>
    </source>
</evidence>
<feature type="domain" description="ALOG" evidence="10">
    <location>
        <begin position="90"/>
        <end position="217"/>
    </location>
</feature>
<comment type="similarity">
    <text evidence="2">Belongs to the plant homeotic and developmental regulators ALOG protein family.</text>
</comment>
<dbReference type="GO" id="GO:0009416">
    <property type="term" value="P:response to light stimulus"/>
    <property type="evidence" value="ECO:0007669"/>
    <property type="project" value="TreeGrafter"/>
</dbReference>
<comment type="subcellular location">
    <subcellularLocation>
        <location evidence="1">Nucleus</location>
    </subcellularLocation>
</comment>
<dbReference type="GO" id="GO:0009299">
    <property type="term" value="P:mRNA transcription"/>
    <property type="evidence" value="ECO:0007669"/>
    <property type="project" value="TreeGrafter"/>
</dbReference>
<keyword evidence="9" id="KW-1133">Transmembrane helix</keyword>
<evidence type="ECO:0000256" key="8">
    <source>
        <dbReference type="SAM" id="MobiDB-lite"/>
    </source>
</evidence>
<organism evidence="11">
    <name type="scientific">Oryza meridionalis</name>
    <dbReference type="NCBI Taxonomy" id="40149"/>
    <lineage>
        <taxon>Eukaryota</taxon>
        <taxon>Viridiplantae</taxon>
        <taxon>Streptophyta</taxon>
        <taxon>Embryophyta</taxon>
        <taxon>Tracheophyta</taxon>
        <taxon>Spermatophyta</taxon>
        <taxon>Magnoliopsida</taxon>
        <taxon>Liliopsida</taxon>
        <taxon>Poales</taxon>
        <taxon>Poaceae</taxon>
        <taxon>BOP clade</taxon>
        <taxon>Oryzoideae</taxon>
        <taxon>Oryzeae</taxon>
        <taxon>Oryzinae</taxon>
        <taxon>Oryza</taxon>
    </lineage>
</organism>
<keyword evidence="4" id="KW-0805">Transcription regulation</keyword>
<keyword evidence="6" id="KW-0804">Transcription</keyword>
<evidence type="ECO:0000313" key="12">
    <source>
        <dbReference type="Proteomes" id="UP000008021"/>
    </source>
</evidence>
<evidence type="ECO:0000256" key="3">
    <source>
        <dbReference type="ARBA" id="ARBA00022473"/>
    </source>
</evidence>
<feature type="region of interest" description="Disordered" evidence="8">
    <location>
        <begin position="283"/>
        <end position="304"/>
    </location>
</feature>
<feature type="compositionally biased region" description="Gly residues" evidence="8">
    <location>
        <begin position="295"/>
        <end position="304"/>
    </location>
</feature>
<feature type="compositionally biased region" description="Basic residues" evidence="8">
    <location>
        <begin position="215"/>
        <end position="228"/>
    </location>
</feature>
<dbReference type="eggNOG" id="ENOG502QT0B">
    <property type="taxonomic scope" value="Eukaryota"/>
</dbReference>
<keyword evidence="3" id="KW-0217">Developmental protein</keyword>
<reference evidence="11" key="1">
    <citation type="submission" date="2015-04" db="UniProtKB">
        <authorList>
            <consortium name="EnsemblPlants"/>
        </authorList>
    </citation>
    <scope>IDENTIFICATION</scope>
</reference>
<dbReference type="GO" id="GO:0003677">
    <property type="term" value="F:DNA binding"/>
    <property type="evidence" value="ECO:0007669"/>
    <property type="project" value="UniProtKB-KW"/>
</dbReference>
<evidence type="ECO:0000256" key="6">
    <source>
        <dbReference type="ARBA" id="ARBA00023163"/>
    </source>
</evidence>
<feature type="transmembrane region" description="Helical" evidence="9">
    <location>
        <begin position="35"/>
        <end position="62"/>
    </location>
</feature>
<evidence type="ECO:0000256" key="4">
    <source>
        <dbReference type="ARBA" id="ARBA00023015"/>
    </source>
</evidence>
<dbReference type="GO" id="GO:0005634">
    <property type="term" value="C:nucleus"/>
    <property type="evidence" value="ECO:0007669"/>
    <property type="project" value="UniProtKB-SubCell"/>
</dbReference>
<dbReference type="PANTHER" id="PTHR31165:SF122">
    <property type="entry name" value="PROTEIN G1-LIKE1"/>
    <property type="match status" value="1"/>
</dbReference>
<feature type="region of interest" description="Disordered" evidence="8">
    <location>
        <begin position="76"/>
        <end position="95"/>
    </location>
</feature>
<keyword evidence="12" id="KW-1185">Reference proteome</keyword>
<feature type="compositionally biased region" description="Low complexity" evidence="8">
    <location>
        <begin position="285"/>
        <end position="294"/>
    </location>
</feature>
<name>A0A0E0CG67_9ORYZ</name>
<keyword evidence="7" id="KW-0539">Nucleus</keyword>
<evidence type="ECO:0000256" key="5">
    <source>
        <dbReference type="ARBA" id="ARBA00023125"/>
    </source>
</evidence>
<dbReference type="EnsemblPlants" id="OMERI02G05930.1">
    <property type="protein sequence ID" value="OMERI02G05930.1"/>
    <property type="gene ID" value="OMERI02G05930"/>
</dbReference>
<sequence length="337" mass="35943">MAIQREKGQQLRDNVESLDDICATGSLTLSPPFPYLHIFSLLFFISSSSSFLASAGASYYLLLGFLEEMDMIGMASPAESPGGGAARPSRYESQKRRDWQTFGQYLRNHRPPLELSRCSGAHVLEFLRYLDQFGKTKVHAHGCPFFGHPSPPAPCPCPLRQAWGSLDALVGRLRAAFEEHGGRPDSNPFGARAVRLYLRDIRDTQSKARGIAYEKKRRKRGAASHPKQKQQQLVVEQAVAPPVAAATAALPDMETTTATTVPHFLFPAHFLHGHYFLAPAGEQPSGGDVAASTGGAAGAPSAGGSGGGEDLVLAMAAAAAAAEAHAAGCMMPLSVFN</sequence>
<dbReference type="HOGENOM" id="CLU_071168_2_0_1"/>
<evidence type="ECO:0000256" key="1">
    <source>
        <dbReference type="ARBA" id="ARBA00004123"/>
    </source>
</evidence>
<keyword evidence="5" id="KW-0238">DNA-binding</keyword>
<evidence type="ECO:0000259" key="10">
    <source>
        <dbReference type="PROSITE" id="PS51697"/>
    </source>
</evidence>
<dbReference type="InterPro" id="IPR040222">
    <property type="entry name" value="ALOG"/>
</dbReference>
<dbReference type="PANTHER" id="PTHR31165">
    <property type="entry name" value="PROTEIN G1-LIKE2"/>
    <property type="match status" value="1"/>
</dbReference>
<evidence type="ECO:0000313" key="11">
    <source>
        <dbReference type="EnsemblPlants" id="OMERI02G05930.1"/>
    </source>
</evidence>
<proteinExistence type="inferred from homology"/>
<evidence type="ECO:0000256" key="2">
    <source>
        <dbReference type="ARBA" id="ARBA00010308"/>
    </source>
</evidence>
<dbReference type="STRING" id="40149.A0A0E0CG67"/>
<dbReference type="Pfam" id="PF04852">
    <property type="entry name" value="ALOG_dom"/>
    <property type="match status" value="1"/>
</dbReference>
<dbReference type="Proteomes" id="UP000008021">
    <property type="component" value="Chromosome 2"/>
</dbReference>
<dbReference type="PROSITE" id="PS51697">
    <property type="entry name" value="ALOG"/>
    <property type="match status" value="1"/>
</dbReference>
<feature type="region of interest" description="Disordered" evidence="8">
    <location>
        <begin position="209"/>
        <end position="232"/>
    </location>
</feature>
<keyword evidence="9" id="KW-0472">Membrane</keyword>
<dbReference type="Gramene" id="OMERI02G05930.1">
    <property type="protein sequence ID" value="OMERI02G05930.1"/>
    <property type="gene ID" value="OMERI02G05930"/>
</dbReference>
<evidence type="ECO:0000256" key="7">
    <source>
        <dbReference type="ARBA" id="ARBA00023242"/>
    </source>
</evidence>
<reference evidence="11" key="2">
    <citation type="submission" date="2018-05" db="EMBL/GenBank/DDBJ databases">
        <title>OmerRS3 (Oryza meridionalis Reference Sequence Version 3).</title>
        <authorList>
            <person name="Zhang J."/>
            <person name="Kudrna D."/>
            <person name="Lee S."/>
            <person name="Talag J."/>
            <person name="Welchert J."/>
            <person name="Wing R.A."/>
        </authorList>
    </citation>
    <scope>NUCLEOTIDE SEQUENCE [LARGE SCALE GENOMIC DNA]</scope>
    <source>
        <strain evidence="11">cv. OR44</strain>
    </source>
</reference>
<accession>A0A0E0CG67</accession>
<protein>
    <recommendedName>
        <fullName evidence="10">ALOG domain-containing protein</fullName>
    </recommendedName>
</protein>